<keyword evidence="2" id="KW-1185">Reference proteome</keyword>
<accession>A0A453T367</accession>
<evidence type="ECO:0000313" key="2">
    <source>
        <dbReference type="Proteomes" id="UP000015105"/>
    </source>
</evidence>
<dbReference type="AlphaFoldDB" id="A0A453T367"/>
<dbReference type="Proteomes" id="UP000015105">
    <property type="component" value="Chromosome 7D"/>
</dbReference>
<organism evidence="1 2">
    <name type="scientific">Aegilops tauschii subsp. strangulata</name>
    <name type="common">Goatgrass</name>
    <dbReference type="NCBI Taxonomy" id="200361"/>
    <lineage>
        <taxon>Eukaryota</taxon>
        <taxon>Viridiplantae</taxon>
        <taxon>Streptophyta</taxon>
        <taxon>Embryophyta</taxon>
        <taxon>Tracheophyta</taxon>
        <taxon>Spermatophyta</taxon>
        <taxon>Magnoliopsida</taxon>
        <taxon>Liliopsida</taxon>
        <taxon>Poales</taxon>
        <taxon>Poaceae</taxon>
        <taxon>BOP clade</taxon>
        <taxon>Pooideae</taxon>
        <taxon>Triticodae</taxon>
        <taxon>Triticeae</taxon>
        <taxon>Triticinae</taxon>
        <taxon>Aegilops</taxon>
    </lineage>
</organism>
<sequence length="51" mass="5842">MSLYNAVWRDLVKKLQKHIGRTGSTRGSDSRINQCATKIVLHKHKAQDCFT</sequence>
<reference evidence="1" key="3">
    <citation type="journal article" date="2017" name="Nature">
        <title>Genome sequence of the progenitor of the wheat D genome Aegilops tauschii.</title>
        <authorList>
            <person name="Luo M.C."/>
            <person name="Gu Y.Q."/>
            <person name="Puiu D."/>
            <person name="Wang H."/>
            <person name="Twardziok S.O."/>
            <person name="Deal K.R."/>
            <person name="Huo N."/>
            <person name="Zhu T."/>
            <person name="Wang L."/>
            <person name="Wang Y."/>
            <person name="McGuire P.E."/>
            <person name="Liu S."/>
            <person name="Long H."/>
            <person name="Ramasamy R.K."/>
            <person name="Rodriguez J.C."/>
            <person name="Van S.L."/>
            <person name="Yuan L."/>
            <person name="Wang Z."/>
            <person name="Xia Z."/>
            <person name="Xiao L."/>
            <person name="Anderson O.D."/>
            <person name="Ouyang S."/>
            <person name="Liang Y."/>
            <person name="Zimin A.V."/>
            <person name="Pertea G."/>
            <person name="Qi P."/>
            <person name="Bennetzen J.L."/>
            <person name="Dai X."/>
            <person name="Dawson M.W."/>
            <person name="Muller H.G."/>
            <person name="Kugler K."/>
            <person name="Rivarola-Duarte L."/>
            <person name="Spannagl M."/>
            <person name="Mayer K.F.X."/>
            <person name="Lu F.H."/>
            <person name="Bevan M.W."/>
            <person name="Leroy P."/>
            <person name="Li P."/>
            <person name="You F.M."/>
            <person name="Sun Q."/>
            <person name="Liu Z."/>
            <person name="Lyons E."/>
            <person name="Wicker T."/>
            <person name="Salzberg S.L."/>
            <person name="Devos K.M."/>
            <person name="Dvorak J."/>
        </authorList>
    </citation>
    <scope>NUCLEOTIDE SEQUENCE [LARGE SCALE GENOMIC DNA]</scope>
    <source>
        <strain evidence="1">cv. AL8/78</strain>
    </source>
</reference>
<evidence type="ECO:0000313" key="1">
    <source>
        <dbReference type="EnsemblPlants" id="AET7Gv21207900.2"/>
    </source>
</evidence>
<reference evidence="1" key="5">
    <citation type="journal article" date="2021" name="G3 (Bethesda)">
        <title>Aegilops tauschii genome assembly Aet v5.0 features greater sequence contiguity and improved annotation.</title>
        <authorList>
            <person name="Wang L."/>
            <person name="Zhu T."/>
            <person name="Rodriguez J.C."/>
            <person name="Deal K.R."/>
            <person name="Dubcovsky J."/>
            <person name="McGuire P.E."/>
            <person name="Lux T."/>
            <person name="Spannagl M."/>
            <person name="Mayer K.F.X."/>
            <person name="Baldrich P."/>
            <person name="Meyers B.C."/>
            <person name="Huo N."/>
            <person name="Gu Y.Q."/>
            <person name="Zhou H."/>
            <person name="Devos K.M."/>
            <person name="Bennetzen J.L."/>
            <person name="Unver T."/>
            <person name="Budak H."/>
            <person name="Gulick P.J."/>
            <person name="Galiba G."/>
            <person name="Kalapos B."/>
            <person name="Nelson D.R."/>
            <person name="Li P."/>
            <person name="You F.M."/>
            <person name="Luo M.C."/>
            <person name="Dvorak J."/>
        </authorList>
    </citation>
    <scope>NUCLEOTIDE SEQUENCE [LARGE SCALE GENOMIC DNA]</scope>
    <source>
        <strain evidence="1">cv. AL8/78</strain>
    </source>
</reference>
<reference evidence="2" key="2">
    <citation type="journal article" date="2017" name="Nat. Plants">
        <title>The Aegilops tauschii genome reveals multiple impacts of transposons.</title>
        <authorList>
            <person name="Zhao G."/>
            <person name="Zou C."/>
            <person name="Li K."/>
            <person name="Wang K."/>
            <person name="Li T."/>
            <person name="Gao L."/>
            <person name="Zhang X."/>
            <person name="Wang H."/>
            <person name="Yang Z."/>
            <person name="Liu X."/>
            <person name="Jiang W."/>
            <person name="Mao L."/>
            <person name="Kong X."/>
            <person name="Jiao Y."/>
            <person name="Jia J."/>
        </authorList>
    </citation>
    <scope>NUCLEOTIDE SEQUENCE [LARGE SCALE GENOMIC DNA]</scope>
    <source>
        <strain evidence="2">cv. AL8/78</strain>
    </source>
</reference>
<dbReference type="Gramene" id="AET7Gv21207900.2">
    <property type="protein sequence ID" value="AET7Gv21207900.2"/>
    <property type="gene ID" value="AET7Gv21207900"/>
</dbReference>
<proteinExistence type="predicted"/>
<protein>
    <submittedName>
        <fullName evidence="1">Uncharacterized protein</fullName>
    </submittedName>
</protein>
<reference evidence="1" key="4">
    <citation type="submission" date="2019-03" db="UniProtKB">
        <authorList>
            <consortium name="EnsemblPlants"/>
        </authorList>
    </citation>
    <scope>IDENTIFICATION</scope>
</reference>
<dbReference type="EnsemblPlants" id="AET7Gv21207900.2">
    <property type="protein sequence ID" value="AET7Gv21207900.2"/>
    <property type="gene ID" value="AET7Gv21207900"/>
</dbReference>
<reference evidence="2" key="1">
    <citation type="journal article" date="2014" name="Science">
        <title>Ancient hybridizations among the ancestral genomes of bread wheat.</title>
        <authorList>
            <consortium name="International Wheat Genome Sequencing Consortium,"/>
            <person name="Marcussen T."/>
            <person name="Sandve S.R."/>
            <person name="Heier L."/>
            <person name="Spannagl M."/>
            <person name="Pfeifer M."/>
            <person name="Jakobsen K.S."/>
            <person name="Wulff B.B."/>
            <person name="Steuernagel B."/>
            <person name="Mayer K.F."/>
            <person name="Olsen O.A."/>
        </authorList>
    </citation>
    <scope>NUCLEOTIDE SEQUENCE [LARGE SCALE GENOMIC DNA]</scope>
    <source>
        <strain evidence="2">cv. AL8/78</strain>
    </source>
</reference>
<name>A0A453T367_AEGTS</name>